<feature type="region of interest" description="Disordered" evidence="1">
    <location>
        <begin position="1"/>
        <end position="56"/>
    </location>
</feature>
<feature type="region of interest" description="Disordered" evidence="1">
    <location>
        <begin position="339"/>
        <end position="362"/>
    </location>
</feature>
<proteinExistence type="predicted"/>
<evidence type="ECO:0000313" key="2">
    <source>
        <dbReference type="EMBL" id="PKA52007.1"/>
    </source>
</evidence>
<evidence type="ECO:0000313" key="3">
    <source>
        <dbReference type="Proteomes" id="UP000236161"/>
    </source>
</evidence>
<dbReference type="PANTHER" id="PTHR36741">
    <property type="entry name" value="OS07G0100500 PROTEIN"/>
    <property type="match status" value="1"/>
</dbReference>
<sequence length="670" mass="71857">MVRSKREYEGDEEKGDGCDRADRPFSGDVSEDYSEISGSDPIEASDDGRTSGGIAGGLPARVRDVLRIGAEGDLSRSSADVENEIIQWIRALDLQIIGGCRADERLKPLLKLNVSSGAADDQFMAQLIQHFEASEITVLARCLCLPLVSVRVGKIIKKRNMLCPTSTRGFLSLTLLPSSHMRISFTGDDGCIERLALVGNGEYSFAIIEEILADTSGRSFLLRLPSSQVMFFWCSDKFKSDGMELISKMKDLLRRKPSLSDLTGISGARLHSFATHLRAYLLTSANASASASATSSRSFITPSDRNASGTDLPSPRKSSSIGMITAKISSMAQPIYETSLSPRSNTFKDDTSKNSGRNSFRDKVRRLGDSSIMFNPSASSTMPTNQCMIPNEGVFEANGSRGSTVSRLSNFPSLSMSFNSSFSVPSLVSNQSSLFSPYYCWCPPFPTPLHYNTTTHLPNTSNALPLPPLSTLLSAAAPPESSATSKLPICLPELPPLKFPALLSCPVSSVSPLPSSQNIPTFTPFMSDPIVHIPVIDVCSSGQGYLVSAGPAISSAIPPLPISHVSRQLIPPGESLAEKNARETLRMLMASAPTSATPKLFNVLPEVLNSMGACGPGTSVPGSRSLCCFAADVESIRRDKSSSDDVNDDEVSSDDSDGCNPSMDDVLWND</sequence>
<organism evidence="2 3">
    <name type="scientific">Apostasia shenzhenica</name>
    <dbReference type="NCBI Taxonomy" id="1088818"/>
    <lineage>
        <taxon>Eukaryota</taxon>
        <taxon>Viridiplantae</taxon>
        <taxon>Streptophyta</taxon>
        <taxon>Embryophyta</taxon>
        <taxon>Tracheophyta</taxon>
        <taxon>Spermatophyta</taxon>
        <taxon>Magnoliopsida</taxon>
        <taxon>Liliopsida</taxon>
        <taxon>Asparagales</taxon>
        <taxon>Orchidaceae</taxon>
        <taxon>Apostasioideae</taxon>
        <taxon>Apostasia</taxon>
    </lineage>
</organism>
<feature type="region of interest" description="Disordered" evidence="1">
    <location>
        <begin position="636"/>
        <end position="670"/>
    </location>
</feature>
<feature type="region of interest" description="Disordered" evidence="1">
    <location>
        <begin position="295"/>
        <end position="319"/>
    </location>
</feature>
<protein>
    <submittedName>
        <fullName evidence="2">Uncharacterized protein</fullName>
    </submittedName>
</protein>
<dbReference type="Proteomes" id="UP000236161">
    <property type="component" value="Unassembled WGS sequence"/>
</dbReference>
<evidence type="ECO:0000256" key="1">
    <source>
        <dbReference type="SAM" id="MobiDB-lite"/>
    </source>
</evidence>
<dbReference type="EMBL" id="KZ452012">
    <property type="protein sequence ID" value="PKA52007.1"/>
    <property type="molecule type" value="Genomic_DNA"/>
</dbReference>
<feature type="compositionally biased region" description="Acidic residues" evidence="1">
    <location>
        <begin position="645"/>
        <end position="657"/>
    </location>
</feature>
<dbReference type="OrthoDB" id="1921521at2759"/>
<accession>A0A2I0A8Z5</accession>
<dbReference type="AlphaFoldDB" id="A0A2I0A8Z5"/>
<dbReference type="PANTHER" id="PTHR36741:SF1">
    <property type="entry name" value="OS07G0100500 PROTEIN"/>
    <property type="match status" value="1"/>
</dbReference>
<gene>
    <name evidence="2" type="ORF">AXF42_Ash008236</name>
</gene>
<feature type="compositionally biased region" description="Polar residues" evidence="1">
    <location>
        <begin position="299"/>
        <end position="319"/>
    </location>
</feature>
<reference evidence="2 3" key="1">
    <citation type="journal article" date="2017" name="Nature">
        <title>The Apostasia genome and the evolution of orchids.</title>
        <authorList>
            <person name="Zhang G.Q."/>
            <person name="Liu K.W."/>
            <person name="Li Z."/>
            <person name="Lohaus R."/>
            <person name="Hsiao Y.Y."/>
            <person name="Niu S.C."/>
            <person name="Wang J.Y."/>
            <person name="Lin Y.C."/>
            <person name="Xu Q."/>
            <person name="Chen L.J."/>
            <person name="Yoshida K."/>
            <person name="Fujiwara S."/>
            <person name="Wang Z.W."/>
            <person name="Zhang Y.Q."/>
            <person name="Mitsuda N."/>
            <person name="Wang M."/>
            <person name="Liu G.H."/>
            <person name="Pecoraro L."/>
            <person name="Huang H.X."/>
            <person name="Xiao X.J."/>
            <person name="Lin M."/>
            <person name="Wu X.Y."/>
            <person name="Wu W.L."/>
            <person name="Chen Y.Y."/>
            <person name="Chang S.B."/>
            <person name="Sakamoto S."/>
            <person name="Ohme-Takagi M."/>
            <person name="Yagi M."/>
            <person name="Zeng S.J."/>
            <person name="Shen C.Y."/>
            <person name="Yeh C.M."/>
            <person name="Luo Y.B."/>
            <person name="Tsai W.C."/>
            <person name="Van de Peer Y."/>
            <person name="Liu Z.J."/>
        </authorList>
    </citation>
    <scope>NUCLEOTIDE SEQUENCE [LARGE SCALE GENOMIC DNA]</scope>
    <source>
        <strain evidence="3">cv. Shenzhen</strain>
        <tissue evidence="2">Stem</tissue>
    </source>
</reference>
<dbReference type="STRING" id="1088818.A0A2I0A8Z5"/>
<feature type="compositionally biased region" description="Basic and acidic residues" evidence="1">
    <location>
        <begin position="15"/>
        <end position="25"/>
    </location>
</feature>
<keyword evidence="3" id="KW-1185">Reference proteome</keyword>
<name>A0A2I0A8Z5_9ASPA</name>